<dbReference type="PANTHER" id="PTHR35795">
    <property type="entry name" value="SLR1885 PROTEIN"/>
    <property type="match status" value="1"/>
</dbReference>
<dbReference type="NCBIfam" id="TIGR00277">
    <property type="entry name" value="HDIG"/>
    <property type="match status" value="1"/>
</dbReference>
<reference evidence="8" key="1">
    <citation type="submission" date="2023-03" db="EMBL/GenBank/DDBJ databases">
        <authorList>
            <person name="Shen W."/>
            <person name="Cai J."/>
        </authorList>
    </citation>
    <scope>NUCLEOTIDE SEQUENCE</scope>
    <source>
        <strain evidence="8">B226-2</strain>
    </source>
</reference>
<evidence type="ECO:0000256" key="5">
    <source>
        <dbReference type="ARBA" id="ARBA00023004"/>
    </source>
</evidence>
<comment type="catalytic activity">
    <reaction evidence="6">
        <text>P(1),P(4)-bis(5'-adenosyl) tetraphosphate + H2O = 2 ADP + 2 H(+)</text>
        <dbReference type="Rhea" id="RHEA:24252"/>
        <dbReference type="ChEBI" id="CHEBI:15377"/>
        <dbReference type="ChEBI" id="CHEBI:15378"/>
        <dbReference type="ChEBI" id="CHEBI:58141"/>
        <dbReference type="ChEBI" id="CHEBI:456216"/>
        <dbReference type="EC" id="3.6.1.41"/>
    </reaction>
</comment>
<dbReference type="Gene3D" id="1.10.3210.10">
    <property type="entry name" value="Hypothetical protein af1432"/>
    <property type="match status" value="1"/>
</dbReference>
<proteinExistence type="predicted"/>
<organism evidence="8 9">
    <name type="scientific">Enterococcus asini</name>
    <dbReference type="NCBI Taxonomy" id="57732"/>
    <lineage>
        <taxon>Bacteria</taxon>
        <taxon>Bacillati</taxon>
        <taxon>Bacillota</taxon>
        <taxon>Bacilli</taxon>
        <taxon>Lactobacillales</taxon>
        <taxon>Enterococcaceae</taxon>
        <taxon>Enterococcus</taxon>
    </lineage>
</organism>
<keyword evidence="2" id="KW-0479">Metal-binding</keyword>
<dbReference type="EC" id="3.6.1.41" evidence="1"/>
<evidence type="ECO:0000313" key="8">
    <source>
        <dbReference type="EMBL" id="MDT2810728.1"/>
    </source>
</evidence>
<dbReference type="RefSeq" id="WP_034810341.1">
    <property type="nucleotide sequence ID" value="NZ_CATYFE010000003.1"/>
</dbReference>
<dbReference type="PANTHER" id="PTHR35795:SF1">
    <property type="entry name" value="BIS(5'-NUCLEOSYL)-TETRAPHOSPHATASE, SYMMETRICAL"/>
    <property type="match status" value="1"/>
</dbReference>
<keyword evidence="3" id="KW-0547">Nucleotide-binding</keyword>
<dbReference type="EMBL" id="JARQBJ010000004">
    <property type="protein sequence ID" value="MDT2810728.1"/>
    <property type="molecule type" value="Genomic_DNA"/>
</dbReference>
<dbReference type="PROSITE" id="PS51831">
    <property type="entry name" value="HD"/>
    <property type="match status" value="1"/>
</dbReference>
<gene>
    <name evidence="8" type="primary">yqeK</name>
    <name evidence="8" type="ORF">P7H43_09530</name>
</gene>
<dbReference type="GO" id="GO:0008803">
    <property type="term" value="F:bis(5'-nucleosyl)-tetraphosphatase (symmetrical) activity"/>
    <property type="evidence" value="ECO:0007669"/>
    <property type="project" value="UniProtKB-EC"/>
</dbReference>
<dbReference type="InterPro" id="IPR003607">
    <property type="entry name" value="HD/PDEase_dom"/>
</dbReference>
<sequence length="203" mass="23308">MWMSEAYTEMERELLLQKVQMHMSEKRFKHVLGVEETAVALAEKYGADPEKASIAALCHDYAKERPDDEFQMVIRRDGFDLDLLNWNNAIWHGVVGADFVQRELGIDDEEILNAIRLHTTGAAQMTLLDKIIYVADYIEPGRDFPGVQEAREIALVDLDEAVAYETKHTLEHLLATEKAVYPKTIETYNYWVAKHNRKGADLK</sequence>
<evidence type="ECO:0000256" key="3">
    <source>
        <dbReference type="ARBA" id="ARBA00022741"/>
    </source>
</evidence>
<evidence type="ECO:0000256" key="6">
    <source>
        <dbReference type="ARBA" id="ARBA00049417"/>
    </source>
</evidence>
<name>A0AAW8U470_9ENTE</name>
<comment type="caution">
    <text evidence="8">The sequence shown here is derived from an EMBL/GenBank/DDBJ whole genome shotgun (WGS) entry which is preliminary data.</text>
</comment>
<dbReference type="GeneID" id="78365831"/>
<evidence type="ECO:0000256" key="4">
    <source>
        <dbReference type="ARBA" id="ARBA00022801"/>
    </source>
</evidence>
<dbReference type="AlphaFoldDB" id="A0AAW8U470"/>
<dbReference type="Pfam" id="PF01966">
    <property type="entry name" value="HD"/>
    <property type="match status" value="1"/>
</dbReference>
<feature type="domain" description="HD" evidence="7">
    <location>
        <begin position="27"/>
        <end position="141"/>
    </location>
</feature>
<evidence type="ECO:0000256" key="1">
    <source>
        <dbReference type="ARBA" id="ARBA00012506"/>
    </source>
</evidence>
<dbReference type="InterPro" id="IPR006674">
    <property type="entry name" value="HD_domain"/>
</dbReference>
<dbReference type="Proteomes" id="UP001256711">
    <property type="component" value="Unassembled WGS sequence"/>
</dbReference>
<evidence type="ECO:0000259" key="7">
    <source>
        <dbReference type="PROSITE" id="PS51831"/>
    </source>
</evidence>
<dbReference type="InterPro" id="IPR051094">
    <property type="entry name" value="Diverse_Catalytic_Enzymes"/>
</dbReference>
<evidence type="ECO:0000313" key="9">
    <source>
        <dbReference type="Proteomes" id="UP001256711"/>
    </source>
</evidence>
<dbReference type="SUPFAM" id="SSF109604">
    <property type="entry name" value="HD-domain/PDEase-like"/>
    <property type="match status" value="1"/>
</dbReference>
<keyword evidence="5" id="KW-0408">Iron</keyword>
<dbReference type="InterPro" id="IPR005249">
    <property type="entry name" value="YqeK"/>
</dbReference>
<dbReference type="NCBIfam" id="TIGR00488">
    <property type="entry name" value="bis(5'-nucleosyl)-tetraphosphatase (symmetrical) YqeK"/>
    <property type="match status" value="1"/>
</dbReference>
<accession>A0AAW8U470</accession>
<dbReference type="GO" id="GO:0000166">
    <property type="term" value="F:nucleotide binding"/>
    <property type="evidence" value="ECO:0007669"/>
    <property type="project" value="UniProtKB-KW"/>
</dbReference>
<dbReference type="SMART" id="SM00471">
    <property type="entry name" value="HDc"/>
    <property type="match status" value="1"/>
</dbReference>
<dbReference type="CDD" id="cd00077">
    <property type="entry name" value="HDc"/>
    <property type="match status" value="1"/>
</dbReference>
<dbReference type="InterPro" id="IPR006675">
    <property type="entry name" value="HDIG_dom"/>
</dbReference>
<protein>
    <recommendedName>
        <fullName evidence="1">bis(5'-nucleosyl)-tetraphosphatase (symmetrical)</fullName>
        <ecNumber evidence="1">3.6.1.41</ecNumber>
    </recommendedName>
</protein>
<dbReference type="GO" id="GO:0046872">
    <property type="term" value="F:metal ion binding"/>
    <property type="evidence" value="ECO:0007669"/>
    <property type="project" value="UniProtKB-KW"/>
</dbReference>
<evidence type="ECO:0000256" key="2">
    <source>
        <dbReference type="ARBA" id="ARBA00022723"/>
    </source>
</evidence>
<keyword evidence="4 8" id="KW-0378">Hydrolase</keyword>